<dbReference type="OrthoDB" id="9794954at2"/>
<name>A0A4Z0RBW9_9FIRM</name>
<dbReference type="InterPro" id="IPR051460">
    <property type="entry name" value="HdrC_iron-sulfur_subunit"/>
</dbReference>
<reference evidence="7 8" key="1">
    <citation type="submission" date="2019-03" db="EMBL/GenBank/DDBJ databases">
        <title>Draft Genome Sequence of Desulfosporosinus fructosivorans Strain 63.6F, Isolated from Marine Sediment in the Baltic Sea.</title>
        <authorList>
            <person name="Hausmann B."/>
            <person name="Vandieken V."/>
            <person name="Pjevac P."/>
            <person name="Schreck K."/>
            <person name="Herbold C.W."/>
            <person name="Loy A."/>
        </authorList>
    </citation>
    <scope>NUCLEOTIDE SEQUENCE [LARGE SCALE GENOMIC DNA]</scope>
    <source>
        <strain evidence="7 8">63.6F</strain>
    </source>
</reference>
<keyword evidence="1" id="KW-0004">4Fe-4S</keyword>
<gene>
    <name evidence="7" type="ORF">E4K67_02960</name>
</gene>
<keyword evidence="4" id="KW-0408">Iron</keyword>
<dbReference type="GO" id="GO:0051539">
    <property type="term" value="F:4 iron, 4 sulfur cluster binding"/>
    <property type="evidence" value="ECO:0007669"/>
    <property type="project" value="UniProtKB-KW"/>
</dbReference>
<keyword evidence="5" id="KW-0411">Iron-sulfur</keyword>
<dbReference type="GO" id="GO:0046872">
    <property type="term" value="F:metal ion binding"/>
    <property type="evidence" value="ECO:0007669"/>
    <property type="project" value="UniProtKB-KW"/>
</dbReference>
<evidence type="ECO:0000259" key="6">
    <source>
        <dbReference type="Pfam" id="PF02754"/>
    </source>
</evidence>
<dbReference type="GO" id="GO:0016491">
    <property type="term" value="F:oxidoreductase activity"/>
    <property type="evidence" value="ECO:0007669"/>
    <property type="project" value="UniProtKB-KW"/>
</dbReference>
<evidence type="ECO:0000256" key="2">
    <source>
        <dbReference type="ARBA" id="ARBA00022723"/>
    </source>
</evidence>
<dbReference type="PANTHER" id="PTHR43255:SF1">
    <property type="entry name" value="IRON-SULFUR-BINDING OXIDOREDUCTASE FADF-RELATED"/>
    <property type="match status" value="1"/>
</dbReference>
<keyword evidence="3" id="KW-0560">Oxidoreductase</keyword>
<dbReference type="GO" id="GO:0005886">
    <property type="term" value="C:plasma membrane"/>
    <property type="evidence" value="ECO:0007669"/>
    <property type="project" value="TreeGrafter"/>
</dbReference>
<keyword evidence="8" id="KW-1185">Reference proteome</keyword>
<evidence type="ECO:0000313" key="7">
    <source>
        <dbReference type="EMBL" id="TGE39954.1"/>
    </source>
</evidence>
<keyword evidence="2" id="KW-0479">Metal-binding</keyword>
<organism evidence="7 8">
    <name type="scientific">Desulfosporosinus fructosivorans</name>
    <dbReference type="NCBI Taxonomy" id="2018669"/>
    <lineage>
        <taxon>Bacteria</taxon>
        <taxon>Bacillati</taxon>
        <taxon>Bacillota</taxon>
        <taxon>Clostridia</taxon>
        <taxon>Eubacteriales</taxon>
        <taxon>Desulfitobacteriaceae</taxon>
        <taxon>Desulfosporosinus</taxon>
    </lineage>
</organism>
<evidence type="ECO:0000313" key="8">
    <source>
        <dbReference type="Proteomes" id="UP000298460"/>
    </source>
</evidence>
<evidence type="ECO:0000256" key="5">
    <source>
        <dbReference type="ARBA" id="ARBA00023014"/>
    </source>
</evidence>
<dbReference type="Pfam" id="PF02754">
    <property type="entry name" value="CCG"/>
    <property type="match status" value="1"/>
</dbReference>
<evidence type="ECO:0000256" key="1">
    <source>
        <dbReference type="ARBA" id="ARBA00022485"/>
    </source>
</evidence>
<comment type="caution">
    <text evidence="7">The sequence shown here is derived from an EMBL/GenBank/DDBJ whole genome shotgun (WGS) entry which is preliminary data.</text>
</comment>
<evidence type="ECO:0000256" key="4">
    <source>
        <dbReference type="ARBA" id="ARBA00023004"/>
    </source>
</evidence>
<dbReference type="InterPro" id="IPR004017">
    <property type="entry name" value="Cys_rich_dom"/>
</dbReference>
<dbReference type="AlphaFoldDB" id="A0A4Z0RBW9"/>
<dbReference type="RefSeq" id="WP_135544889.1">
    <property type="nucleotide sequence ID" value="NZ_SPQQ01000001.1"/>
</dbReference>
<dbReference type="PANTHER" id="PTHR43255">
    <property type="entry name" value="IRON-SULFUR-BINDING OXIDOREDUCTASE FADF-RELATED-RELATED"/>
    <property type="match status" value="1"/>
</dbReference>
<sequence>MGINFAEEMQIPTFKEKPKAEYCYFMGCKSRFDEAAHRSAIGFMSILNYLGVNFAVIEEEWCCGEKSRKMGDETLFKMLAIRNIRCFENAGIKKIITTCPICLKILKNDYHRLGGDFEVIAQADFLDDLIHNEKLQMIKTNNSDLGLCHSQVFC</sequence>
<feature type="domain" description="Cysteine-rich" evidence="6">
    <location>
        <begin position="23"/>
        <end position="105"/>
    </location>
</feature>
<evidence type="ECO:0000256" key="3">
    <source>
        <dbReference type="ARBA" id="ARBA00023002"/>
    </source>
</evidence>
<dbReference type="Proteomes" id="UP000298460">
    <property type="component" value="Unassembled WGS sequence"/>
</dbReference>
<proteinExistence type="predicted"/>
<protein>
    <submittedName>
        <fullName evidence="7">(Fe-S)-binding protein</fullName>
    </submittedName>
</protein>
<accession>A0A4Z0RBW9</accession>
<dbReference type="EMBL" id="SPQQ01000001">
    <property type="protein sequence ID" value="TGE39954.1"/>
    <property type="molecule type" value="Genomic_DNA"/>
</dbReference>